<dbReference type="InterPro" id="IPR014782">
    <property type="entry name" value="Peptidase_M1_dom"/>
</dbReference>
<evidence type="ECO:0000256" key="12">
    <source>
        <dbReference type="ARBA" id="ARBA00031533"/>
    </source>
</evidence>
<evidence type="ECO:0000313" key="16">
    <source>
        <dbReference type="Proteomes" id="UP001589894"/>
    </source>
</evidence>
<comment type="catalytic activity">
    <reaction evidence="1">
        <text>Release of an N-terminal amino acid, Xaa-|-Yaa- from a peptide, amide or arylamide. Xaa is preferably Ala, but may be most amino acids including Pro (slow action). When a terminal hydrophobic residue is followed by a prolyl residue, the two may be released as an intact Xaa-Pro dipeptide.</text>
        <dbReference type="EC" id="3.4.11.2"/>
    </reaction>
</comment>
<dbReference type="CDD" id="cd09603">
    <property type="entry name" value="M1_APN_like"/>
    <property type="match status" value="1"/>
</dbReference>
<evidence type="ECO:0000256" key="3">
    <source>
        <dbReference type="ARBA" id="ARBA00010136"/>
    </source>
</evidence>
<dbReference type="PANTHER" id="PTHR11533">
    <property type="entry name" value="PROTEASE M1 ZINC METALLOPROTEASE"/>
    <property type="match status" value="1"/>
</dbReference>
<dbReference type="InterPro" id="IPR027268">
    <property type="entry name" value="Peptidase_M4/M1_CTD_sf"/>
</dbReference>
<evidence type="ECO:0000256" key="1">
    <source>
        <dbReference type="ARBA" id="ARBA00000098"/>
    </source>
</evidence>
<comment type="cofactor">
    <cofactor evidence="2">
        <name>Zn(2+)</name>
        <dbReference type="ChEBI" id="CHEBI:29105"/>
    </cofactor>
</comment>
<keyword evidence="15" id="KW-0031">Aminopeptidase</keyword>
<dbReference type="Gene3D" id="2.60.40.1730">
    <property type="entry name" value="tricorn interacting facor f3 domain"/>
    <property type="match status" value="1"/>
</dbReference>
<dbReference type="EC" id="3.4.11.2" evidence="4"/>
<dbReference type="Pfam" id="PF17900">
    <property type="entry name" value="Peptidase_M1_N"/>
    <property type="match status" value="1"/>
</dbReference>
<keyword evidence="9" id="KW-0862">Zinc</keyword>
<gene>
    <name evidence="15" type="ORF">ACFFHU_00880</name>
</gene>
<dbReference type="PANTHER" id="PTHR11533:SF297">
    <property type="entry name" value="AMINOPEPTIDASE N"/>
    <property type="match status" value="1"/>
</dbReference>
<dbReference type="InterPro" id="IPR045357">
    <property type="entry name" value="Aminopeptidase_N-like_N"/>
</dbReference>
<evidence type="ECO:0000256" key="9">
    <source>
        <dbReference type="ARBA" id="ARBA00022833"/>
    </source>
</evidence>
<feature type="domain" description="Peptidase M1 membrane alanine aminopeptidase" evidence="13">
    <location>
        <begin position="316"/>
        <end position="455"/>
    </location>
</feature>
<keyword evidence="7" id="KW-0479">Metal-binding</keyword>
<sequence>MAVALVLTGCTHGPRRAEPGSTRPAAGSAFQPGAEGIGDPYFPSYGNGGYDVAGYGLKVRYDPSAKRLTGVATITATATAALSRFDLDLSGLTVESVTVNGAPATSARNDDELVITPATGLAKGARFSTEVHYSGVPRPISSPELGDNGFLATPDGAIALGEPESASTWFPVNDHPLDKATYDIEATVPSGLVALSNGVPRGTIPAGAGWTTWRWSERSPMASYLSTLVIGKYRVDQATHAGKPMITAVPDSLPADGPAARSVAATGTVIDYLATQFGPYPFDSYGGIVVSDDRIRYALETQSRPVYGNTFFANGVNEGVVAHELAHQWFGDSVSLARWADIWLNEGFASYAEWLWTEHTGGQTVRQRFTAEYAKAKWTQPLLDPGKEGIFSPYVYQRGPLAVQALRMTVGDEKFFAILRAWTGERRNGNGTTADFQGLAERISGQRLGKFFTDWLSGSLPPPIPR</sequence>
<dbReference type="Gene3D" id="1.10.390.10">
    <property type="entry name" value="Neutral Protease Domain 2"/>
    <property type="match status" value="1"/>
</dbReference>
<dbReference type="PRINTS" id="PR00756">
    <property type="entry name" value="ALADIPTASE"/>
</dbReference>
<dbReference type="Proteomes" id="UP001589894">
    <property type="component" value="Unassembled WGS sequence"/>
</dbReference>
<evidence type="ECO:0000256" key="6">
    <source>
        <dbReference type="ARBA" id="ARBA00022670"/>
    </source>
</evidence>
<reference evidence="15 16" key="1">
    <citation type="submission" date="2024-09" db="EMBL/GenBank/DDBJ databases">
        <authorList>
            <person name="Sun Q."/>
            <person name="Mori K."/>
        </authorList>
    </citation>
    <scope>NUCLEOTIDE SEQUENCE [LARGE SCALE GENOMIC DNA]</scope>
    <source>
        <strain evidence="15 16">TBRC 2205</strain>
    </source>
</reference>
<dbReference type="SUPFAM" id="SSF55486">
    <property type="entry name" value="Metalloproteases ('zincins'), catalytic domain"/>
    <property type="match status" value="1"/>
</dbReference>
<dbReference type="InterPro" id="IPR042097">
    <property type="entry name" value="Aminopeptidase_N-like_N_sf"/>
</dbReference>
<evidence type="ECO:0000259" key="14">
    <source>
        <dbReference type="Pfam" id="PF17900"/>
    </source>
</evidence>
<dbReference type="InterPro" id="IPR050344">
    <property type="entry name" value="Peptidase_M1_aminopeptidases"/>
</dbReference>
<evidence type="ECO:0000256" key="11">
    <source>
        <dbReference type="ARBA" id="ARBA00029811"/>
    </source>
</evidence>
<name>A0ABV6NRM4_9ACTN</name>
<dbReference type="SUPFAM" id="SSF63737">
    <property type="entry name" value="Leukotriene A4 hydrolase N-terminal domain"/>
    <property type="match status" value="1"/>
</dbReference>
<evidence type="ECO:0000256" key="8">
    <source>
        <dbReference type="ARBA" id="ARBA00022801"/>
    </source>
</evidence>
<evidence type="ECO:0000256" key="5">
    <source>
        <dbReference type="ARBA" id="ARBA00015611"/>
    </source>
</evidence>
<dbReference type="InterPro" id="IPR001930">
    <property type="entry name" value="Peptidase_M1"/>
</dbReference>
<feature type="domain" description="Aminopeptidase N-like N-terminal" evidence="14">
    <location>
        <begin position="55"/>
        <end position="225"/>
    </location>
</feature>
<evidence type="ECO:0000256" key="2">
    <source>
        <dbReference type="ARBA" id="ARBA00001947"/>
    </source>
</evidence>
<dbReference type="Pfam" id="PF01433">
    <property type="entry name" value="Peptidase_M1"/>
    <property type="match status" value="1"/>
</dbReference>
<organism evidence="15 16">
    <name type="scientific">Plantactinospora siamensis</name>
    <dbReference type="NCBI Taxonomy" id="555372"/>
    <lineage>
        <taxon>Bacteria</taxon>
        <taxon>Bacillati</taxon>
        <taxon>Actinomycetota</taxon>
        <taxon>Actinomycetes</taxon>
        <taxon>Micromonosporales</taxon>
        <taxon>Micromonosporaceae</taxon>
        <taxon>Plantactinospora</taxon>
    </lineage>
</organism>
<comment type="similarity">
    <text evidence="3">Belongs to the peptidase M1 family.</text>
</comment>
<protein>
    <recommendedName>
        <fullName evidence="5">Aminopeptidase N</fullName>
        <ecNumber evidence="4">3.4.11.2</ecNumber>
    </recommendedName>
    <alternativeName>
        <fullName evidence="11">Alanine aminopeptidase</fullName>
    </alternativeName>
    <alternativeName>
        <fullName evidence="12">Lysyl aminopeptidase</fullName>
    </alternativeName>
</protein>
<keyword evidence="6" id="KW-0645">Protease</keyword>
<dbReference type="RefSeq" id="WP_377334637.1">
    <property type="nucleotide sequence ID" value="NZ_JBHLUE010000001.1"/>
</dbReference>
<evidence type="ECO:0000256" key="4">
    <source>
        <dbReference type="ARBA" id="ARBA00012564"/>
    </source>
</evidence>
<accession>A0ABV6NRM4</accession>
<keyword evidence="16" id="KW-1185">Reference proteome</keyword>
<keyword evidence="10" id="KW-0482">Metalloprotease</keyword>
<evidence type="ECO:0000256" key="10">
    <source>
        <dbReference type="ARBA" id="ARBA00023049"/>
    </source>
</evidence>
<comment type="caution">
    <text evidence="15">The sequence shown here is derived from an EMBL/GenBank/DDBJ whole genome shotgun (WGS) entry which is preliminary data.</text>
</comment>
<dbReference type="EMBL" id="JBHLUE010000001">
    <property type="protein sequence ID" value="MFC0562733.1"/>
    <property type="molecule type" value="Genomic_DNA"/>
</dbReference>
<keyword evidence="8 15" id="KW-0378">Hydrolase</keyword>
<dbReference type="GO" id="GO:0004177">
    <property type="term" value="F:aminopeptidase activity"/>
    <property type="evidence" value="ECO:0007669"/>
    <property type="project" value="UniProtKB-KW"/>
</dbReference>
<evidence type="ECO:0000313" key="15">
    <source>
        <dbReference type="EMBL" id="MFC0562733.1"/>
    </source>
</evidence>
<proteinExistence type="inferred from homology"/>
<evidence type="ECO:0000259" key="13">
    <source>
        <dbReference type="Pfam" id="PF01433"/>
    </source>
</evidence>
<evidence type="ECO:0000256" key="7">
    <source>
        <dbReference type="ARBA" id="ARBA00022723"/>
    </source>
</evidence>